<gene>
    <name evidence="1" type="ORF">L1987_85405</name>
</gene>
<keyword evidence="2" id="KW-1185">Reference proteome</keyword>
<dbReference type="EMBL" id="CM042046">
    <property type="protein sequence ID" value="KAI3675809.1"/>
    <property type="molecule type" value="Genomic_DNA"/>
</dbReference>
<accession>A0ACB8XWV9</accession>
<dbReference type="Proteomes" id="UP001056120">
    <property type="component" value="Linkage Group LG29"/>
</dbReference>
<name>A0ACB8XWV9_9ASTR</name>
<protein>
    <submittedName>
        <fullName evidence="1">Uncharacterized protein</fullName>
    </submittedName>
</protein>
<reference evidence="1 2" key="2">
    <citation type="journal article" date="2022" name="Mol. Ecol. Resour.">
        <title>The genomes of chicory, endive, great burdock and yacon provide insights into Asteraceae paleo-polyploidization history and plant inulin production.</title>
        <authorList>
            <person name="Fan W."/>
            <person name="Wang S."/>
            <person name="Wang H."/>
            <person name="Wang A."/>
            <person name="Jiang F."/>
            <person name="Liu H."/>
            <person name="Zhao H."/>
            <person name="Xu D."/>
            <person name="Zhang Y."/>
        </authorList>
    </citation>
    <scope>NUCLEOTIDE SEQUENCE [LARGE SCALE GENOMIC DNA]</scope>
    <source>
        <strain evidence="2">cv. Yunnan</strain>
        <tissue evidence="1">Leaves</tissue>
    </source>
</reference>
<organism evidence="1 2">
    <name type="scientific">Smallanthus sonchifolius</name>
    <dbReference type="NCBI Taxonomy" id="185202"/>
    <lineage>
        <taxon>Eukaryota</taxon>
        <taxon>Viridiplantae</taxon>
        <taxon>Streptophyta</taxon>
        <taxon>Embryophyta</taxon>
        <taxon>Tracheophyta</taxon>
        <taxon>Spermatophyta</taxon>
        <taxon>Magnoliopsida</taxon>
        <taxon>eudicotyledons</taxon>
        <taxon>Gunneridae</taxon>
        <taxon>Pentapetalae</taxon>
        <taxon>asterids</taxon>
        <taxon>campanulids</taxon>
        <taxon>Asterales</taxon>
        <taxon>Asteraceae</taxon>
        <taxon>Asteroideae</taxon>
        <taxon>Heliantheae alliance</taxon>
        <taxon>Millerieae</taxon>
        <taxon>Smallanthus</taxon>
    </lineage>
</organism>
<comment type="caution">
    <text evidence="1">The sequence shown here is derived from an EMBL/GenBank/DDBJ whole genome shotgun (WGS) entry which is preliminary data.</text>
</comment>
<evidence type="ECO:0000313" key="2">
    <source>
        <dbReference type="Proteomes" id="UP001056120"/>
    </source>
</evidence>
<reference evidence="2" key="1">
    <citation type="journal article" date="2022" name="Mol. Ecol. Resour.">
        <title>The genomes of chicory, endive, great burdock and yacon provide insights into Asteraceae palaeo-polyploidization history and plant inulin production.</title>
        <authorList>
            <person name="Fan W."/>
            <person name="Wang S."/>
            <person name="Wang H."/>
            <person name="Wang A."/>
            <person name="Jiang F."/>
            <person name="Liu H."/>
            <person name="Zhao H."/>
            <person name="Xu D."/>
            <person name="Zhang Y."/>
        </authorList>
    </citation>
    <scope>NUCLEOTIDE SEQUENCE [LARGE SCALE GENOMIC DNA]</scope>
    <source>
        <strain evidence="2">cv. Yunnan</strain>
    </source>
</reference>
<sequence length="395" mass="43642">MNVGDLHKVWEIRTLKKKVGADEARTFLEKIAKQVQPIMRNHKWRVKVLSEMCPKNPRLLGLNVGHGLHVKLRLRRPNTDWDFYPFDEVLDTMLHELCHNAIGPHNVSFYKLWDDLRKECEELMSKGISGSAEGFDMPGRRLGGISRQPPLSSLRQTALTAAENRARQGTLLPSGPNRLGGDKSIMSALTSVQAAAMAAERRFQDDLWCGLEEIVDEEENCKGGGPHDNTTPNLKTSVTNAKSQKRSHGSEDNGYSKSHFVDLTDDPLVSNSAISNSAVASDTLANKKSRQTGSFIDLTSHASTSGSSSVQKTGCNTESYGWECMTCTLLNPPLAPICELCGTHKPKEKEDKYKTWSCKFCTLENCVKLEKCGACGQWKYSYGQPIATPSPNVGT</sequence>
<evidence type="ECO:0000313" key="1">
    <source>
        <dbReference type="EMBL" id="KAI3675809.1"/>
    </source>
</evidence>
<proteinExistence type="predicted"/>